<dbReference type="Proteomes" id="UP000807504">
    <property type="component" value="Unassembled WGS sequence"/>
</dbReference>
<keyword evidence="3" id="KW-1185">Reference proteome</keyword>
<evidence type="ECO:0000313" key="3">
    <source>
        <dbReference type="Proteomes" id="UP000807504"/>
    </source>
</evidence>
<comment type="caution">
    <text evidence="2">The sequence shown here is derived from an EMBL/GenBank/DDBJ whole genome shotgun (WGS) entry which is preliminary data.</text>
</comment>
<reference evidence="2" key="2">
    <citation type="submission" date="2020-06" db="EMBL/GenBank/DDBJ databases">
        <authorList>
            <person name="Sheffer M."/>
        </authorList>
    </citation>
    <scope>NUCLEOTIDE SEQUENCE</scope>
</reference>
<feature type="region of interest" description="Disordered" evidence="1">
    <location>
        <begin position="63"/>
        <end position="121"/>
    </location>
</feature>
<evidence type="ECO:0000313" key="2">
    <source>
        <dbReference type="EMBL" id="KAF8791047.1"/>
    </source>
</evidence>
<protein>
    <submittedName>
        <fullName evidence="2">Uncharacterized protein</fullName>
    </submittedName>
</protein>
<name>A0A8T0FIF4_ARGBR</name>
<evidence type="ECO:0000256" key="1">
    <source>
        <dbReference type="SAM" id="MobiDB-lite"/>
    </source>
</evidence>
<proteinExistence type="predicted"/>
<organism evidence="2 3">
    <name type="scientific">Argiope bruennichi</name>
    <name type="common">Wasp spider</name>
    <name type="synonym">Aranea bruennichi</name>
    <dbReference type="NCBI Taxonomy" id="94029"/>
    <lineage>
        <taxon>Eukaryota</taxon>
        <taxon>Metazoa</taxon>
        <taxon>Ecdysozoa</taxon>
        <taxon>Arthropoda</taxon>
        <taxon>Chelicerata</taxon>
        <taxon>Arachnida</taxon>
        <taxon>Araneae</taxon>
        <taxon>Araneomorphae</taxon>
        <taxon>Entelegynae</taxon>
        <taxon>Araneoidea</taxon>
        <taxon>Araneidae</taxon>
        <taxon>Argiope</taxon>
    </lineage>
</organism>
<sequence length="139" mass="15333">MGLQDWTPTSVRAKIKSIRGTHNIELSKITKSKKSGIEAAKVYMPNIRWFHLMQEFMNVTKEKRTTTDELHPMPGGEEISKKFSVGVGTVTERNGHGEKTTSPATPSTSESTPEKSGQITKVTNNVLSAAIQSTIFNDK</sequence>
<reference evidence="2" key="1">
    <citation type="journal article" date="2020" name="bioRxiv">
        <title>Chromosome-level reference genome of the European wasp spider Argiope bruennichi: a resource for studies on range expansion and evolutionary adaptation.</title>
        <authorList>
            <person name="Sheffer M.M."/>
            <person name="Hoppe A."/>
            <person name="Krehenwinkel H."/>
            <person name="Uhl G."/>
            <person name="Kuss A.W."/>
            <person name="Jensen L."/>
            <person name="Jensen C."/>
            <person name="Gillespie R.G."/>
            <person name="Hoff K.J."/>
            <person name="Prost S."/>
        </authorList>
    </citation>
    <scope>NUCLEOTIDE SEQUENCE</scope>
</reference>
<gene>
    <name evidence="2" type="ORF">HNY73_005977</name>
</gene>
<feature type="compositionally biased region" description="Low complexity" evidence="1">
    <location>
        <begin position="100"/>
        <end position="116"/>
    </location>
</feature>
<dbReference type="EMBL" id="JABXBU010000011">
    <property type="protein sequence ID" value="KAF8791047.1"/>
    <property type="molecule type" value="Genomic_DNA"/>
</dbReference>
<dbReference type="AlphaFoldDB" id="A0A8T0FIF4"/>
<accession>A0A8T0FIF4</accession>